<name>A0A329MWV9_9BACL</name>
<dbReference type="InterPro" id="IPR037185">
    <property type="entry name" value="EmrE-like"/>
</dbReference>
<keyword evidence="5" id="KW-0444">Lipid biosynthesis</keyword>
<dbReference type="Proteomes" id="UP000250369">
    <property type="component" value="Unassembled WGS sequence"/>
</dbReference>
<keyword evidence="10 13" id="KW-1133">Transmembrane helix</keyword>
<feature type="transmembrane region" description="Helical" evidence="13">
    <location>
        <begin position="99"/>
        <end position="130"/>
    </location>
</feature>
<dbReference type="AlphaFoldDB" id="A0A329MWV9"/>
<dbReference type="GO" id="GO:0005886">
    <property type="term" value="C:plasma membrane"/>
    <property type="evidence" value="ECO:0007669"/>
    <property type="project" value="UniProtKB-SubCell"/>
</dbReference>
<evidence type="ECO:0000256" key="3">
    <source>
        <dbReference type="ARBA" id="ARBA00022448"/>
    </source>
</evidence>
<evidence type="ECO:0000256" key="13">
    <source>
        <dbReference type="SAM" id="Phobius"/>
    </source>
</evidence>
<feature type="domain" description="EamA" evidence="14">
    <location>
        <begin position="150"/>
        <end position="280"/>
    </location>
</feature>
<dbReference type="EMBL" id="QMFB01000002">
    <property type="protein sequence ID" value="RAV22287.1"/>
    <property type="molecule type" value="Genomic_DNA"/>
</dbReference>
<dbReference type="InterPro" id="IPR000390">
    <property type="entry name" value="Small_drug/metabolite_transptr"/>
</dbReference>
<evidence type="ECO:0000256" key="9">
    <source>
        <dbReference type="ARBA" id="ARBA00022985"/>
    </source>
</evidence>
<keyword evidence="6" id="KW-0997">Cell inner membrane</keyword>
<feature type="transmembrane region" description="Helical" evidence="13">
    <location>
        <begin position="30"/>
        <end position="47"/>
    </location>
</feature>
<feature type="transmembrane region" description="Helical" evidence="13">
    <location>
        <begin position="59"/>
        <end position="79"/>
    </location>
</feature>
<keyword evidence="16" id="KW-1185">Reference proteome</keyword>
<comment type="subcellular location">
    <subcellularLocation>
        <location evidence="1">Cell membrane</location>
        <topology evidence="1">Multi-pass membrane protein</topology>
    </subcellularLocation>
</comment>
<evidence type="ECO:0000256" key="11">
    <source>
        <dbReference type="ARBA" id="ARBA00023098"/>
    </source>
</evidence>
<dbReference type="RefSeq" id="WP_113029693.1">
    <property type="nucleotide sequence ID" value="NZ_QMFB01000002.1"/>
</dbReference>
<organism evidence="15 16">
    <name type="scientific">Paenibacillus contaminans</name>
    <dbReference type="NCBI Taxonomy" id="450362"/>
    <lineage>
        <taxon>Bacteria</taxon>
        <taxon>Bacillati</taxon>
        <taxon>Bacillota</taxon>
        <taxon>Bacilli</taxon>
        <taxon>Bacillales</taxon>
        <taxon>Paenibacillaceae</taxon>
        <taxon>Paenibacillus</taxon>
    </lineage>
</organism>
<keyword evidence="7" id="KW-0441">Lipid A biosynthesis</keyword>
<evidence type="ECO:0000313" key="15">
    <source>
        <dbReference type="EMBL" id="RAV22287.1"/>
    </source>
</evidence>
<evidence type="ECO:0000256" key="7">
    <source>
        <dbReference type="ARBA" id="ARBA00022556"/>
    </source>
</evidence>
<keyword evidence="9" id="KW-0448">Lipopolysaccharide biosynthesis</keyword>
<sequence length="285" mass="30991">MAAAVVLVLCSGLTHAVWNLFTKTCMNKSVFLWLIHGVSLVIFWPFLLKDLLHNDIPPVGYLFMLLSFSLQACYGLLLAKVYSYGDLSQMYPIMRGTGAFLVPIVSVAVFGESLSVVGWTALIVIVGGMFMISGLGMKRPANMDAPMFRKAIGYALLVGLCITSYVIVDKQTLTYLSPLGLIELTNLGVVAALTKISLQKGLVKREWQVNWRKVLIGAICAPGSYLLFLYAMELSPLSHISPIREIGTVFGTVLGILVLKESQGTRRIVMSTIIAGGIISLGVWG</sequence>
<gene>
    <name evidence="15" type="ORF">DQG23_04875</name>
</gene>
<keyword evidence="11" id="KW-0443">Lipid metabolism</keyword>
<comment type="caution">
    <text evidence="15">The sequence shown here is derived from an EMBL/GenBank/DDBJ whole genome shotgun (WGS) entry which is preliminary data.</text>
</comment>
<proteinExistence type="inferred from homology"/>
<accession>A0A329MWV9</accession>
<dbReference type="Gene3D" id="1.10.3730.20">
    <property type="match status" value="2"/>
</dbReference>
<keyword evidence="4" id="KW-1003">Cell membrane</keyword>
<evidence type="ECO:0000256" key="1">
    <source>
        <dbReference type="ARBA" id="ARBA00004651"/>
    </source>
</evidence>
<keyword evidence="8 13" id="KW-0812">Transmembrane</keyword>
<feature type="transmembrane region" description="Helical" evidence="13">
    <location>
        <begin position="151"/>
        <end position="168"/>
    </location>
</feature>
<evidence type="ECO:0000256" key="8">
    <source>
        <dbReference type="ARBA" id="ARBA00022692"/>
    </source>
</evidence>
<evidence type="ECO:0000256" key="4">
    <source>
        <dbReference type="ARBA" id="ARBA00022475"/>
    </source>
</evidence>
<comment type="similarity">
    <text evidence="2">Belongs to the EamA transporter family.</text>
</comment>
<feature type="transmembrane region" description="Helical" evidence="13">
    <location>
        <begin position="243"/>
        <end position="259"/>
    </location>
</feature>
<dbReference type="PANTHER" id="PTHR30561">
    <property type="entry name" value="SMR FAMILY PROTON-DEPENDENT DRUG EFFLUX TRANSPORTER SUGE"/>
    <property type="match status" value="1"/>
</dbReference>
<dbReference type="GO" id="GO:0009103">
    <property type="term" value="P:lipopolysaccharide biosynthetic process"/>
    <property type="evidence" value="ECO:0007669"/>
    <property type="project" value="UniProtKB-KW"/>
</dbReference>
<evidence type="ECO:0000256" key="5">
    <source>
        <dbReference type="ARBA" id="ARBA00022516"/>
    </source>
</evidence>
<evidence type="ECO:0000256" key="10">
    <source>
        <dbReference type="ARBA" id="ARBA00022989"/>
    </source>
</evidence>
<evidence type="ECO:0000313" key="16">
    <source>
        <dbReference type="Proteomes" id="UP000250369"/>
    </source>
</evidence>
<dbReference type="GO" id="GO:0022857">
    <property type="term" value="F:transmembrane transporter activity"/>
    <property type="evidence" value="ECO:0007669"/>
    <property type="project" value="InterPro"/>
</dbReference>
<dbReference type="Pfam" id="PF00892">
    <property type="entry name" value="EamA"/>
    <property type="match status" value="1"/>
</dbReference>
<reference evidence="15 16" key="1">
    <citation type="journal article" date="2009" name="Int. J. Syst. Evol. Microbiol.">
        <title>Paenibacillus contaminans sp. nov., isolated from a contaminated laboratory plate.</title>
        <authorList>
            <person name="Chou J.H."/>
            <person name="Lee J.H."/>
            <person name="Lin M.C."/>
            <person name="Chang P.S."/>
            <person name="Arun A.B."/>
            <person name="Young C.C."/>
            <person name="Chen W.M."/>
        </authorList>
    </citation>
    <scope>NUCLEOTIDE SEQUENCE [LARGE SCALE GENOMIC DNA]</scope>
    <source>
        <strain evidence="15 16">CKOBP-6</strain>
    </source>
</reference>
<keyword evidence="3" id="KW-0813">Transport</keyword>
<evidence type="ECO:0000256" key="2">
    <source>
        <dbReference type="ARBA" id="ARBA00007362"/>
    </source>
</evidence>
<evidence type="ECO:0000259" key="14">
    <source>
        <dbReference type="Pfam" id="PF00892"/>
    </source>
</evidence>
<evidence type="ECO:0000256" key="6">
    <source>
        <dbReference type="ARBA" id="ARBA00022519"/>
    </source>
</evidence>
<feature type="transmembrane region" description="Helical" evidence="13">
    <location>
        <begin position="174"/>
        <end position="193"/>
    </location>
</feature>
<keyword evidence="12 13" id="KW-0472">Membrane</keyword>
<feature type="transmembrane region" description="Helical" evidence="13">
    <location>
        <begin position="214"/>
        <end position="231"/>
    </location>
</feature>
<dbReference type="PANTHER" id="PTHR30561:SF0">
    <property type="entry name" value="GUANIDINIUM EXPORTER"/>
    <property type="match status" value="1"/>
</dbReference>
<evidence type="ECO:0000256" key="12">
    <source>
        <dbReference type="ARBA" id="ARBA00023136"/>
    </source>
</evidence>
<dbReference type="SUPFAM" id="SSF103481">
    <property type="entry name" value="Multidrug resistance efflux transporter EmrE"/>
    <property type="match status" value="2"/>
</dbReference>
<dbReference type="InterPro" id="IPR000620">
    <property type="entry name" value="EamA_dom"/>
</dbReference>
<protein>
    <recommendedName>
        <fullName evidence="14">EamA domain-containing protein</fullName>
    </recommendedName>
</protein>
<dbReference type="OrthoDB" id="157232at2"/>